<dbReference type="SUPFAM" id="SSF53474">
    <property type="entry name" value="alpha/beta-Hydrolases"/>
    <property type="match status" value="1"/>
</dbReference>
<dbReference type="EMBL" id="JARSFG010000019">
    <property type="protein sequence ID" value="MEC1179733.1"/>
    <property type="molecule type" value="Genomic_DNA"/>
</dbReference>
<dbReference type="Gene3D" id="3.40.50.1820">
    <property type="entry name" value="alpha/beta hydrolase"/>
    <property type="match status" value="1"/>
</dbReference>
<evidence type="ECO:0000313" key="3">
    <source>
        <dbReference type="EMBL" id="MEC1179733.1"/>
    </source>
</evidence>
<dbReference type="GO" id="GO:0016020">
    <property type="term" value="C:membrane"/>
    <property type="evidence" value="ECO:0007669"/>
    <property type="project" value="TreeGrafter"/>
</dbReference>
<evidence type="ECO:0000313" key="4">
    <source>
        <dbReference type="Proteomes" id="UP001344888"/>
    </source>
</evidence>
<name>A0AAW9NX88_9BACL</name>
<dbReference type="InterPro" id="IPR050266">
    <property type="entry name" value="AB_hydrolase_sf"/>
</dbReference>
<dbReference type="GO" id="GO:0016787">
    <property type="term" value="F:hydrolase activity"/>
    <property type="evidence" value="ECO:0007669"/>
    <property type="project" value="UniProtKB-KW"/>
</dbReference>
<dbReference type="Pfam" id="PF00561">
    <property type="entry name" value="Abhydrolase_1"/>
    <property type="match status" value="1"/>
</dbReference>
<reference evidence="3 4" key="1">
    <citation type="submission" date="2023-03" db="EMBL/GenBank/DDBJ databases">
        <title>Bacillus Genome Sequencing.</title>
        <authorList>
            <person name="Dunlap C."/>
        </authorList>
    </citation>
    <scope>NUCLEOTIDE SEQUENCE [LARGE SCALE GENOMIC DNA]</scope>
    <source>
        <strain evidence="3 4">B-59205</strain>
    </source>
</reference>
<gene>
    <name evidence="3" type="ORF">P9B03_14630</name>
</gene>
<dbReference type="PANTHER" id="PTHR43798">
    <property type="entry name" value="MONOACYLGLYCEROL LIPASE"/>
    <property type="match status" value="1"/>
</dbReference>
<organism evidence="3 4">
    <name type="scientific">Metasolibacillus meyeri</name>
    <dbReference type="NCBI Taxonomy" id="1071052"/>
    <lineage>
        <taxon>Bacteria</taxon>
        <taxon>Bacillati</taxon>
        <taxon>Bacillota</taxon>
        <taxon>Bacilli</taxon>
        <taxon>Bacillales</taxon>
        <taxon>Caryophanaceae</taxon>
        <taxon>Metasolibacillus</taxon>
    </lineage>
</organism>
<feature type="domain" description="AB hydrolase-1" evidence="2">
    <location>
        <begin position="41"/>
        <end position="265"/>
    </location>
</feature>
<evidence type="ECO:0000256" key="1">
    <source>
        <dbReference type="ARBA" id="ARBA00022801"/>
    </source>
</evidence>
<protein>
    <submittedName>
        <fullName evidence="3">Alpha/beta hydrolase</fullName>
    </submittedName>
</protein>
<accession>A0AAW9NX88</accession>
<dbReference type="PANTHER" id="PTHR43798:SF31">
    <property type="entry name" value="AB HYDROLASE SUPERFAMILY PROTEIN YCLE"/>
    <property type="match status" value="1"/>
</dbReference>
<keyword evidence="4" id="KW-1185">Reference proteome</keyword>
<dbReference type="InterPro" id="IPR000073">
    <property type="entry name" value="AB_hydrolase_1"/>
</dbReference>
<dbReference type="RefSeq" id="WP_326124215.1">
    <property type="nucleotide sequence ID" value="NZ_JARSFG010000019.1"/>
</dbReference>
<dbReference type="Gene3D" id="6.10.140.700">
    <property type="match status" value="1"/>
</dbReference>
<dbReference type="InterPro" id="IPR029058">
    <property type="entry name" value="AB_hydrolase_fold"/>
</dbReference>
<keyword evidence="1 3" id="KW-0378">Hydrolase</keyword>
<comment type="caution">
    <text evidence="3">The sequence shown here is derived from an EMBL/GenBank/DDBJ whole genome shotgun (WGS) entry which is preliminary data.</text>
</comment>
<sequence length="278" mass="31390">MWEQCLIKTVRGTFEVFKKGNGQPVCVTHLYSEYNANGNLFADAFTAHATVYLVNLRDCGNSTDDLSTFNYSMAHTVDDLEAIRLALGFEKWIFAGHSTGGMLALKYAIMYPNSLVHIVVGGLCASSDYMRHPGSIYCTDNPNNQRIKEILAMLGNPESPIEERRAGSKEWSLMSLHHEESYDKMISRPNSGKTMSKRLDYFSYEELPTYDLRPELSHTTTIAYIYCGLHDAQCPHEFSAEAAELMPNATLQTFDESNHFPFIEEEEAFVQFLAGTFN</sequence>
<evidence type="ECO:0000259" key="2">
    <source>
        <dbReference type="Pfam" id="PF00561"/>
    </source>
</evidence>
<dbReference type="Proteomes" id="UP001344888">
    <property type="component" value="Unassembled WGS sequence"/>
</dbReference>
<proteinExistence type="predicted"/>
<dbReference type="AlphaFoldDB" id="A0AAW9NX88"/>